<dbReference type="STRING" id="1122930.SAMN02745168_2168"/>
<organism evidence="7 8">
    <name type="scientific">Papillibacter cinnamivorans DSM 12816</name>
    <dbReference type="NCBI Taxonomy" id="1122930"/>
    <lineage>
        <taxon>Bacteria</taxon>
        <taxon>Bacillati</taxon>
        <taxon>Bacillota</taxon>
        <taxon>Clostridia</taxon>
        <taxon>Eubacteriales</taxon>
        <taxon>Oscillospiraceae</taxon>
        <taxon>Papillibacter</taxon>
    </lineage>
</organism>
<comment type="cofactor">
    <cofactor evidence="1">
        <name>Zn(2+)</name>
        <dbReference type="ChEBI" id="CHEBI:29105"/>
    </cofactor>
</comment>
<sequence>MKSTLIKNGTVVTASDEYVGDILIEDGKISMIGRNLDVKADTVVDASGKYVMPGGVDQHTHFLFRMDDSRCVGWESSSAAVCGGTTTIVDFVNQEIGKSLKQSVDNYVRDEIGDQACCDYAFHTVVYDPTPELFEEIRHLGDPDYGIPTMKLFMAYKGQPYHMEDGAVLKALQEAKKVGVTIMVHAESAEMIATLQQQTMDAGITGPYGHAVSRPPIVEEEAVKRAAYLAELADAPIYIVHVTAKGAMEAIRDSYAKGVRIFGETCTHYLTVTTDVLKSTSPENGEFEGAKYVCSPALRSQEHLDALWEAVKKGWLNAVSSDHCAFNFETHKKRGLGDFRKIPNGCAGVENRMQMVWTYGVETGKISKQQFVELCCTNPAKINGIYPQKGTLAPGSDADILIYDPAGDYTITKATSHHKTDYEPFEGRAVKGRPAQVYLRGKLVVENSRYLGTEGEGEFVPGKPYGLAYQK</sequence>
<dbReference type="Gene3D" id="2.30.40.10">
    <property type="entry name" value="Urease, subunit C, domain 1"/>
    <property type="match status" value="1"/>
</dbReference>
<dbReference type="Proteomes" id="UP000192790">
    <property type="component" value="Unassembled WGS sequence"/>
</dbReference>
<dbReference type="InterPro" id="IPR050378">
    <property type="entry name" value="Metallo-dep_Hydrolases_sf"/>
</dbReference>
<dbReference type="SUPFAM" id="SSF51338">
    <property type="entry name" value="Composite domain of metallo-dependent hydrolases"/>
    <property type="match status" value="1"/>
</dbReference>
<dbReference type="GO" id="GO:0046872">
    <property type="term" value="F:metal ion binding"/>
    <property type="evidence" value="ECO:0007669"/>
    <property type="project" value="UniProtKB-KW"/>
</dbReference>
<dbReference type="FunFam" id="3.20.20.140:FF:000174">
    <property type="entry name" value="Dihydropyrimidinase-related protein 2"/>
    <property type="match status" value="1"/>
</dbReference>
<dbReference type="InterPro" id="IPR011778">
    <property type="entry name" value="Hydantoinase/dihydroPyrase"/>
</dbReference>
<evidence type="ECO:0000313" key="7">
    <source>
        <dbReference type="EMBL" id="SMC71685.1"/>
    </source>
</evidence>
<gene>
    <name evidence="7" type="ORF">SAMN02745168_2168</name>
</gene>
<evidence type="ECO:0000256" key="1">
    <source>
        <dbReference type="ARBA" id="ARBA00001947"/>
    </source>
</evidence>
<name>A0A1W2BFB8_9FIRM</name>
<evidence type="ECO:0000256" key="5">
    <source>
        <dbReference type="PIRSR" id="PIRSR611778-50"/>
    </source>
</evidence>
<dbReference type="SUPFAM" id="SSF51556">
    <property type="entry name" value="Metallo-dependent hydrolases"/>
    <property type="match status" value="1"/>
</dbReference>
<comment type="similarity">
    <text evidence="2">Belongs to the metallo-dependent hydrolases superfamily. Hydantoinase/dihydropyrimidinase family.</text>
</comment>
<dbReference type="Gene3D" id="3.20.20.140">
    <property type="entry name" value="Metal-dependent hydrolases"/>
    <property type="match status" value="1"/>
</dbReference>
<evidence type="ECO:0000256" key="3">
    <source>
        <dbReference type="ARBA" id="ARBA00022723"/>
    </source>
</evidence>
<keyword evidence="8" id="KW-1185">Reference proteome</keyword>
<evidence type="ECO:0000256" key="2">
    <source>
        <dbReference type="ARBA" id="ARBA00008829"/>
    </source>
</evidence>
<dbReference type="GO" id="GO:0016812">
    <property type="term" value="F:hydrolase activity, acting on carbon-nitrogen (but not peptide) bonds, in cyclic amides"/>
    <property type="evidence" value="ECO:0007669"/>
    <property type="project" value="TreeGrafter"/>
</dbReference>
<accession>A0A1W2BFB8</accession>
<dbReference type="OrthoDB" id="9802793at2"/>
<dbReference type="AlphaFoldDB" id="A0A1W2BFB8"/>
<dbReference type="CDD" id="cd01314">
    <property type="entry name" value="D-HYD"/>
    <property type="match status" value="1"/>
</dbReference>
<feature type="domain" description="Amidohydrolase-related" evidence="6">
    <location>
        <begin position="50"/>
        <end position="444"/>
    </location>
</feature>
<dbReference type="InterPro" id="IPR006680">
    <property type="entry name" value="Amidohydro-rel"/>
</dbReference>
<protein>
    <submittedName>
        <fullName evidence="7">Dihydropyrimidinase</fullName>
    </submittedName>
</protein>
<dbReference type="RefSeq" id="WP_084234837.1">
    <property type="nucleotide sequence ID" value="NZ_FWXW01000005.1"/>
</dbReference>
<dbReference type="InterPro" id="IPR011059">
    <property type="entry name" value="Metal-dep_hydrolase_composite"/>
</dbReference>
<proteinExistence type="inferred from homology"/>
<comment type="PTM">
    <text evidence="5">Carbamylation allows a single lysine to coordinate two divalent metal cations.</text>
</comment>
<dbReference type="Pfam" id="PF01979">
    <property type="entry name" value="Amidohydro_1"/>
    <property type="match status" value="1"/>
</dbReference>
<dbReference type="InterPro" id="IPR032466">
    <property type="entry name" value="Metal_Hydrolase"/>
</dbReference>
<dbReference type="GO" id="GO:0005829">
    <property type="term" value="C:cytosol"/>
    <property type="evidence" value="ECO:0007669"/>
    <property type="project" value="TreeGrafter"/>
</dbReference>
<dbReference type="PANTHER" id="PTHR11647">
    <property type="entry name" value="HYDRANTOINASE/DIHYDROPYRIMIDINASE FAMILY MEMBER"/>
    <property type="match status" value="1"/>
</dbReference>
<keyword evidence="4" id="KW-0378">Hydrolase</keyword>
<dbReference type="EMBL" id="FWXW01000005">
    <property type="protein sequence ID" value="SMC71685.1"/>
    <property type="molecule type" value="Genomic_DNA"/>
</dbReference>
<feature type="modified residue" description="N6-carboxylysine" evidence="5">
    <location>
        <position position="151"/>
    </location>
</feature>
<dbReference type="PANTHER" id="PTHR11647:SF1">
    <property type="entry name" value="COLLAPSIN RESPONSE MEDIATOR PROTEIN"/>
    <property type="match status" value="1"/>
</dbReference>
<evidence type="ECO:0000259" key="6">
    <source>
        <dbReference type="Pfam" id="PF01979"/>
    </source>
</evidence>
<keyword evidence="3" id="KW-0479">Metal-binding</keyword>
<evidence type="ECO:0000256" key="4">
    <source>
        <dbReference type="ARBA" id="ARBA00022801"/>
    </source>
</evidence>
<dbReference type="NCBIfam" id="TIGR02033">
    <property type="entry name" value="D-hydantoinase"/>
    <property type="match status" value="1"/>
</dbReference>
<reference evidence="7 8" key="1">
    <citation type="submission" date="2017-04" db="EMBL/GenBank/DDBJ databases">
        <authorList>
            <person name="Afonso C.L."/>
            <person name="Miller P.J."/>
            <person name="Scott M.A."/>
            <person name="Spackman E."/>
            <person name="Goraichik I."/>
            <person name="Dimitrov K.M."/>
            <person name="Suarez D.L."/>
            <person name="Swayne D.E."/>
        </authorList>
    </citation>
    <scope>NUCLEOTIDE SEQUENCE [LARGE SCALE GENOMIC DNA]</scope>
    <source>
        <strain evidence="7 8">DSM 12816</strain>
    </source>
</reference>
<evidence type="ECO:0000313" key="8">
    <source>
        <dbReference type="Proteomes" id="UP000192790"/>
    </source>
</evidence>